<dbReference type="eggNOG" id="ENOG5031XQK">
    <property type="taxonomic scope" value="Bacteria"/>
</dbReference>
<proteinExistence type="predicted"/>
<dbReference type="RefSeq" id="WP_003933520.1">
    <property type="nucleotide sequence ID" value="NZ_JH814703.1"/>
</dbReference>
<evidence type="ECO:0008006" key="3">
    <source>
        <dbReference type="Google" id="ProtNLM"/>
    </source>
</evidence>
<organism evidence="1 2">
    <name type="scientific">Mycolicibacterium vaccae ATCC 25954</name>
    <dbReference type="NCBI Taxonomy" id="1194972"/>
    <lineage>
        <taxon>Bacteria</taxon>
        <taxon>Bacillati</taxon>
        <taxon>Actinomycetota</taxon>
        <taxon>Actinomycetes</taxon>
        <taxon>Mycobacteriales</taxon>
        <taxon>Mycobacteriaceae</taxon>
        <taxon>Mycolicibacterium</taxon>
    </lineage>
</organism>
<evidence type="ECO:0000313" key="2">
    <source>
        <dbReference type="Proteomes" id="UP000006072"/>
    </source>
</evidence>
<name>K0UCX7_MYCVA</name>
<dbReference type="EMBL" id="ALQA01000101">
    <property type="protein sequence ID" value="EJZ04771.1"/>
    <property type="molecule type" value="Genomic_DNA"/>
</dbReference>
<evidence type="ECO:0000313" key="1">
    <source>
        <dbReference type="EMBL" id="EJZ04771.1"/>
    </source>
</evidence>
<dbReference type="InterPro" id="IPR055586">
    <property type="entry name" value="DUF7162"/>
</dbReference>
<reference evidence="1 2" key="1">
    <citation type="journal article" date="2012" name="J. Bacteriol.">
        <title>Complete Genome Sequence of Mycobacterium vaccae Type Strain ATCC 25954.</title>
        <authorList>
            <person name="Ho Y.S."/>
            <person name="Adroub S.A."/>
            <person name="Abadi M."/>
            <person name="Al Alwan B."/>
            <person name="Alkhateeb R."/>
            <person name="Gao G."/>
            <person name="Ragab A."/>
            <person name="Ali S."/>
            <person name="van Soolingen D."/>
            <person name="Bitter W."/>
            <person name="Pain A."/>
            <person name="Abdallah A.M."/>
        </authorList>
    </citation>
    <scope>NUCLEOTIDE SEQUENCE [LARGE SCALE GENOMIC DNA]</scope>
    <source>
        <strain evidence="1 2">ATCC 25954</strain>
    </source>
</reference>
<comment type="caution">
    <text evidence="1">The sequence shown here is derived from an EMBL/GenBank/DDBJ whole genome shotgun (WGS) entry which is preliminary data.</text>
</comment>
<sequence length="92" mass="9268">MGEIAHVDTDRLHALAGRFDAAAAEVDDMPRPVLDPGAMPGAAVSGLGIDALLTPQLQGVVADLTGWAAAARSAATAFTDADAVNGGRFSPR</sequence>
<gene>
    <name evidence="1" type="ORF">MVAC_27564</name>
</gene>
<dbReference type="AlphaFoldDB" id="K0UCX7"/>
<dbReference type="PATRIC" id="fig|1194972.3.peg.5477"/>
<dbReference type="Pfam" id="PF23721">
    <property type="entry name" value="DUF7162"/>
    <property type="match status" value="1"/>
</dbReference>
<accession>K0UCX7</accession>
<keyword evidence="2" id="KW-1185">Reference proteome</keyword>
<dbReference type="Proteomes" id="UP000006072">
    <property type="component" value="Unassembled WGS sequence"/>
</dbReference>
<dbReference type="HOGENOM" id="CLU_2410152_0_0_11"/>
<protein>
    <recommendedName>
        <fullName evidence="3">ESX-1 secretion-associated protein</fullName>
    </recommendedName>
</protein>